<name>A0A176VXV0_MARPO</name>
<evidence type="ECO:0000256" key="2">
    <source>
        <dbReference type="ARBA" id="ARBA00022837"/>
    </source>
</evidence>
<dbReference type="InterPro" id="IPR011992">
    <property type="entry name" value="EF-hand-dom_pair"/>
</dbReference>
<keyword evidence="1" id="KW-0677">Repeat</keyword>
<dbReference type="PROSITE" id="PS00018">
    <property type="entry name" value="EF_HAND_1"/>
    <property type="match status" value="2"/>
</dbReference>
<sequence length="346" mass="38227">MKVHEGDDDDDGVEFEPGYEAGRLVGWLVVRLVGAAVITSFEIQLCRRAQALARKTLQLWTCAGRTKGRGGPLRHCRPQPTNERRKGGRRAGTTGGAQVHSEPIVFLLYNNRFELLVLRSSPVARLRFHFCCFSRSQSLVIFLLLSASNSLTSPHSVSCRRTPKRFLIPAGPSAPSSQLFGSRSRAFDRDRDGDGIIAASDLEGFLQKVVASKLISKSDVRRMLALVEGDVDFEQFLRLLKVEGNSAAHGEATPLTQENNEALRTMFRVLDKNGDGVICSEDLKSVMNTVDGSGRRLSETDIRGMLEAVGAGEKKVRYQDFVKFMSFSRPARPQYNGPSPRSAKVQ</sequence>
<evidence type="ECO:0000256" key="1">
    <source>
        <dbReference type="ARBA" id="ARBA00022737"/>
    </source>
</evidence>
<evidence type="ECO:0000259" key="4">
    <source>
        <dbReference type="PROSITE" id="PS50222"/>
    </source>
</evidence>
<accession>A0A176VXV0</accession>
<evidence type="ECO:0000313" key="6">
    <source>
        <dbReference type="Proteomes" id="UP000077202"/>
    </source>
</evidence>
<dbReference type="InterPro" id="IPR050145">
    <property type="entry name" value="Centrin_CML-like"/>
</dbReference>
<evidence type="ECO:0000313" key="5">
    <source>
        <dbReference type="EMBL" id="OAE25644.1"/>
    </source>
</evidence>
<dbReference type="PROSITE" id="PS50222">
    <property type="entry name" value="EF_HAND_2"/>
    <property type="match status" value="1"/>
</dbReference>
<dbReference type="AlphaFoldDB" id="A0A176VXV0"/>
<keyword evidence="6" id="KW-1185">Reference proteome</keyword>
<feature type="domain" description="EF-hand" evidence="4">
    <location>
        <begin position="258"/>
        <end position="293"/>
    </location>
</feature>
<gene>
    <name evidence="5" type="ORF">AXG93_4368s1030</name>
</gene>
<feature type="compositionally biased region" description="Basic residues" evidence="3">
    <location>
        <begin position="66"/>
        <end position="77"/>
    </location>
</feature>
<dbReference type="SMART" id="SM00054">
    <property type="entry name" value="EFh"/>
    <property type="match status" value="1"/>
</dbReference>
<evidence type="ECO:0000256" key="3">
    <source>
        <dbReference type="SAM" id="MobiDB-lite"/>
    </source>
</evidence>
<dbReference type="Pfam" id="PF13499">
    <property type="entry name" value="EF-hand_7"/>
    <property type="match status" value="1"/>
</dbReference>
<dbReference type="InterPro" id="IPR002048">
    <property type="entry name" value="EF_hand_dom"/>
</dbReference>
<dbReference type="InterPro" id="IPR018247">
    <property type="entry name" value="EF_Hand_1_Ca_BS"/>
</dbReference>
<protein>
    <recommendedName>
        <fullName evidence="4">EF-hand domain-containing protein</fullName>
    </recommendedName>
</protein>
<proteinExistence type="predicted"/>
<reference evidence="5" key="1">
    <citation type="submission" date="2016-03" db="EMBL/GenBank/DDBJ databases">
        <title>Mechanisms controlling the formation of the plant cell surface in tip-growing cells are functionally conserved among land plants.</title>
        <authorList>
            <person name="Honkanen S."/>
            <person name="Jones V.A."/>
            <person name="Morieri G."/>
            <person name="Champion C."/>
            <person name="Hetherington A.J."/>
            <person name="Kelly S."/>
            <person name="Saint-Marcoux D."/>
            <person name="Proust H."/>
            <person name="Prescott H."/>
            <person name="Dolan L."/>
        </authorList>
    </citation>
    <scope>NUCLEOTIDE SEQUENCE [LARGE SCALE GENOMIC DNA]</scope>
    <source>
        <tissue evidence="5">Whole gametophyte</tissue>
    </source>
</reference>
<feature type="region of interest" description="Disordered" evidence="3">
    <location>
        <begin position="66"/>
        <end position="96"/>
    </location>
</feature>
<comment type="caution">
    <text evidence="5">The sequence shown here is derived from an EMBL/GenBank/DDBJ whole genome shotgun (WGS) entry which is preliminary data.</text>
</comment>
<dbReference type="PANTHER" id="PTHR23050">
    <property type="entry name" value="CALCIUM BINDING PROTEIN"/>
    <property type="match status" value="1"/>
</dbReference>
<keyword evidence="2" id="KW-0106">Calcium</keyword>
<dbReference type="Gene3D" id="1.10.238.10">
    <property type="entry name" value="EF-hand"/>
    <property type="match status" value="2"/>
</dbReference>
<dbReference type="EMBL" id="LVLJ01002295">
    <property type="protein sequence ID" value="OAE25644.1"/>
    <property type="molecule type" value="Genomic_DNA"/>
</dbReference>
<dbReference type="GO" id="GO:0005509">
    <property type="term" value="F:calcium ion binding"/>
    <property type="evidence" value="ECO:0007669"/>
    <property type="project" value="InterPro"/>
</dbReference>
<organism evidence="5 6">
    <name type="scientific">Marchantia polymorpha subsp. ruderalis</name>
    <dbReference type="NCBI Taxonomy" id="1480154"/>
    <lineage>
        <taxon>Eukaryota</taxon>
        <taxon>Viridiplantae</taxon>
        <taxon>Streptophyta</taxon>
        <taxon>Embryophyta</taxon>
        <taxon>Marchantiophyta</taxon>
        <taxon>Marchantiopsida</taxon>
        <taxon>Marchantiidae</taxon>
        <taxon>Marchantiales</taxon>
        <taxon>Marchantiaceae</taxon>
        <taxon>Marchantia</taxon>
    </lineage>
</organism>
<dbReference type="CDD" id="cd00051">
    <property type="entry name" value="EFh"/>
    <property type="match status" value="1"/>
</dbReference>
<dbReference type="Proteomes" id="UP000077202">
    <property type="component" value="Unassembled WGS sequence"/>
</dbReference>
<dbReference type="SUPFAM" id="SSF47473">
    <property type="entry name" value="EF-hand"/>
    <property type="match status" value="1"/>
</dbReference>